<dbReference type="PANTHER" id="PTHR43238:SF1">
    <property type="entry name" value="GDP-L-FUCOSE SYNTHASE"/>
    <property type="match status" value="1"/>
</dbReference>
<name>A0A381X0S8_9ZZZZ</name>
<dbReference type="Gene3D" id="3.90.25.10">
    <property type="entry name" value="UDP-galactose 4-epimerase, domain 1"/>
    <property type="match status" value="1"/>
</dbReference>
<organism evidence="2">
    <name type="scientific">marine metagenome</name>
    <dbReference type="NCBI Taxonomy" id="408172"/>
    <lineage>
        <taxon>unclassified sequences</taxon>
        <taxon>metagenomes</taxon>
        <taxon>ecological metagenomes</taxon>
    </lineage>
</organism>
<dbReference type="AlphaFoldDB" id="A0A381X0S8"/>
<reference evidence="2" key="1">
    <citation type="submission" date="2018-05" db="EMBL/GenBank/DDBJ databases">
        <authorList>
            <person name="Lanie J.A."/>
            <person name="Ng W.-L."/>
            <person name="Kazmierczak K.M."/>
            <person name="Andrzejewski T.M."/>
            <person name="Davidsen T.M."/>
            <person name="Wayne K.J."/>
            <person name="Tettelin H."/>
            <person name="Glass J.I."/>
            <person name="Rusch D."/>
            <person name="Podicherti R."/>
            <person name="Tsui H.-C.T."/>
            <person name="Winkler M.E."/>
        </authorList>
    </citation>
    <scope>NUCLEOTIDE SEQUENCE</scope>
</reference>
<evidence type="ECO:0000313" key="2">
    <source>
        <dbReference type="EMBL" id="SVA57823.1"/>
    </source>
</evidence>
<dbReference type="InterPro" id="IPR036291">
    <property type="entry name" value="NAD(P)-bd_dom_sf"/>
</dbReference>
<accession>A0A381X0S8</accession>
<dbReference type="Pfam" id="PF01370">
    <property type="entry name" value="Epimerase"/>
    <property type="match status" value="1"/>
</dbReference>
<dbReference type="GO" id="GO:0050577">
    <property type="term" value="F:GDP-L-fucose synthase activity"/>
    <property type="evidence" value="ECO:0007669"/>
    <property type="project" value="TreeGrafter"/>
</dbReference>
<proteinExistence type="predicted"/>
<protein>
    <recommendedName>
        <fullName evidence="1">NAD-dependent epimerase/dehydratase domain-containing protein</fullName>
    </recommendedName>
</protein>
<gene>
    <name evidence="2" type="ORF">METZ01_LOCUS110677</name>
</gene>
<dbReference type="Gene3D" id="3.40.50.720">
    <property type="entry name" value="NAD(P)-binding Rossmann-like Domain"/>
    <property type="match status" value="1"/>
</dbReference>
<dbReference type="SUPFAM" id="SSF51735">
    <property type="entry name" value="NAD(P)-binding Rossmann-fold domains"/>
    <property type="match status" value="1"/>
</dbReference>
<dbReference type="InterPro" id="IPR001509">
    <property type="entry name" value="Epimerase_deHydtase"/>
</dbReference>
<dbReference type="EMBL" id="UINC01013372">
    <property type="protein sequence ID" value="SVA57823.1"/>
    <property type="molecule type" value="Genomic_DNA"/>
</dbReference>
<dbReference type="PANTHER" id="PTHR43238">
    <property type="entry name" value="GDP-L-FUCOSE SYNTHASE"/>
    <property type="match status" value="1"/>
</dbReference>
<sequence>MNIIIIGGNGFVGRNIQEILSAAPDINTVTSVSRENEFNLLNEKQNSKHERILQQADYIINCAANVGSLNYVSERAAEIIDTNSKINLNLYKIVKNLEAKALIINPIATCGFPGELESYNEANFYNGPIHKSVLAYGATRRLLVEVTECYRMQYGINSINYYTPSMYGEFDSTDPNKAHALNAIVSKVVEAKNMGTDLTIWGTGEPIREWLYVKDFARIILETILRHRTGEDFSHTINIGQNTGVSINHILDIIVPMSGYEGNVNYDLTRQDGALSKVMDDNLFRKRFPTFEFTELTKGCLNTVNYYDSIYPY</sequence>
<feature type="domain" description="NAD-dependent epimerase/dehydratase" evidence="1">
    <location>
        <begin position="3"/>
        <end position="240"/>
    </location>
</feature>
<evidence type="ECO:0000259" key="1">
    <source>
        <dbReference type="Pfam" id="PF01370"/>
    </source>
</evidence>